<dbReference type="GO" id="GO:0006629">
    <property type="term" value="P:lipid metabolic process"/>
    <property type="evidence" value="ECO:0007669"/>
    <property type="project" value="InterPro"/>
</dbReference>
<reference evidence="4" key="1">
    <citation type="journal article" date="2020" name="Nature">
        <title>Giant virus diversity and host interactions through global metagenomics.</title>
        <authorList>
            <person name="Schulz F."/>
            <person name="Roux S."/>
            <person name="Paez-Espino D."/>
            <person name="Jungbluth S."/>
            <person name="Walsh D.A."/>
            <person name="Denef V.J."/>
            <person name="McMahon K.D."/>
            <person name="Konstantinidis K.T."/>
            <person name="Eloe-Fadrosh E.A."/>
            <person name="Kyrpides N.C."/>
            <person name="Woyke T."/>
        </authorList>
    </citation>
    <scope>NUCLEOTIDE SEQUENCE</scope>
    <source>
        <strain evidence="4">GVMAG-M-3300027791-30</strain>
    </source>
</reference>
<evidence type="ECO:0000259" key="3">
    <source>
        <dbReference type="Pfam" id="PF00487"/>
    </source>
</evidence>
<accession>A0A6C0LCX6</accession>
<dbReference type="PANTHER" id="PTHR16740">
    <property type="entry name" value="CYTOCHROME B5-RELATED PROTEIN-RELATED"/>
    <property type="match status" value="1"/>
</dbReference>
<feature type="domain" description="Cytochrome b5 heme-binding" evidence="2">
    <location>
        <begin position="23"/>
        <end position="79"/>
    </location>
</feature>
<dbReference type="InterPro" id="IPR053100">
    <property type="entry name" value="Cytochrome_b5-related"/>
</dbReference>
<dbReference type="InterPro" id="IPR005804">
    <property type="entry name" value="FA_desaturase_dom"/>
</dbReference>
<feature type="transmembrane region" description="Helical" evidence="1">
    <location>
        <begin position="289"/>
        <end position="309"/>
    </location>
</feature>
<feature type="transmembrane region" description="Helical" evidence="1">
    <location>
        <begin position="265"/>
        <end position="283"/>
    </location>
</feature>
<dbReference type="EMBL" id="MN740474">
    <property type="protein sequence ID" value="QHU28816.1"/>
    <property type="molecule type" value="Genomic_DNA"/>
</dbReference>
<feature type="transmembrane region" description="Helical" evidence="1">
    <location>
        <begin position="144"/>
        <end position="165"/>
    </location>
</feature>
<organism evidence="4">
    <name type="scientific">viral metagenome</name>
    <dbReference type="NCBI Taxonomy" id="1070528"/>
    <lineage>
        <taxon>unclassified sequences</taxon>
        <taxon>metagenomes</taxon>
        <taxon>organismal metagenomes</taxon>
    </lineage>
</organism>
<evidence type="ECO:0000259" key="2">
    <source>
        <dbReference type="Pfam" id="PF00173"/>
    </source>
</evidence>
<dbReference type="SUPFAM" id="SSF55856">
    <property type="entry name" value="Cytochrome b5-like heme/steroid binding domain"/>
    <property type="match status" value="1"/>
</dbReference>
<feature type="domain" description="Fatty acid desaturase" evidence="3">
    <location>
        <begin position="148"/>
        <end position="377"/>
    </location>
</feature>
<dbReference type="Gene3D" id="3.10.120.10">
    <property type="entry name" value="Cytochrome b5-like heme/steroid binding domain"/>
    <property type="match status" value="1"/>
</dbReference>
<dbReference type="PANTHER" id="PTHR16740:SF1">
    <property type="entry name" value="CYTOCHROME B5-RELATED PROTEIN-RELATED"/>
    <property type="match status" value="1"/>
</dbReference>
<sequence>MFYKHPIVKKAIISLNTYIPNNCIGIHGKIYNIDNFDHPGDNTFIEINKGCDVTTLFETHHINYKLANDTLDKLTIVGTYNSKINYNFNSYYILREKIFSKFKNKKSRVMNNISKYALFGYITLGTYLHYKLLQYNFSNIETSFTNFIALCLLSSLVNGILGGFGHNGIHKLLYSSLLLDWNGLSSLEWLLEHVHSHHMYTNTIYDHDSISMKPFLNWIPSNTNSIFSVNGKHFIFLIAELVVPIQGNFIHKFRWSILFNNKYQLWLRLAPFVFILRIFSHILHQGILFGLINIIICLIFSGYYFSYLAHLNHVNFDNKNHDSLDNLDFINHQINNTNDIKINKNLSSVFLNLNKQKMHHLFPTIDHSQLNKLYKICNKDINCENKNIKLLNNELNHMLKLFSNKKFIT</sequence>
<protein>
    <recommendedName>
        <fullName evidence="5">Fatty acid desaturase domain-containing protein</fullName>
    </recommendedName>
</protein>
<dbReference type="AlphaFoldDB" id="A0A6C0LCX6"/>
<proteinExistence type="predicted"/>
<dbReference type="InterPro" id="IPR001199">
    <property type="entry name" value="Cyt_B5-like_heme/steroid-bd"/>
</dbReference>
<evidence type="ECO:0008006" key="5">
    <source>
        <dbReference type="Google" id="ProtNLM"/>
    </source>
</evidence>
<dbReference type="Pfam" id="PF00173">
    <property type="entry name" value="Cyt-b5"/>
    <property type="match status" value="1"/>
</dbReference>
<evidence type="ECO:0000256" key="1">
    <source>
        <dbReference type="SAM" id="Phobius"/>
    </source>
</evidence>
<keyword evidence="1" id="KW-0812">Transmembrane</keyword>
<dbReference type="InterPro" id="IPR036400">
    <property type="entry name" value="Cyt_B5-like_heme/steroid_sf"/>
</dbReference>
<evidence type="ECO:0000313" key="4">
    <source>
        <dbReference type="EMBL" id="QHU28816.1"/>
    </source>
</evidence>
<keyword evidence="1" id="KW-1133">Transmembrane helix</keyword>
<keyword evidence="1" id="KW-0472">Membrane</keyword>
<feature type="transmembrane region" description="Helical" evidence="1">
    <location>
        <begin position="113"/>
        <end position="132"/>
    </location>
</feature>
<dbReference type="Pfam" id="PF00487">
    <property type="entry name" value="FA_desaturase"/>
    <property type="match status" value="1"/>
</dbReference>
<name>A0A6C0LCX6_9ZZZZ</name>